<dbReference type="AlphaFoldDB" id="A0A0W7WHC9"/>
<dbReference type="Pfam" id="PF00392">
    <property type="entry name" value="GntR"/>
    <property type="match status" value="1"/>
</dbReference>
<dbReference type="SUPFAM" id="SSF46785">
    <property type="entry name" value="Winged helix' DNA-binding domain"/>
    <property type="match status" value="1"/>
</dbReference>
<sequence>MAEIAIRNAIETGLYKPGRIISQRQIAEDLGLGVTPIREAVLVMMGNGIVDRHKHHSIKVSEIDEKRLREIFGVRRILEEQAVRLAAEKATPELIARLRQLNRRLEVMEAADGADAINPIDRDFHTAIFNAREAPPFTPDPAG</sequence>
<accession>A0A0W7WHC9</accession>
<protein>
    <recommendedName>
        <fullName evidence="4">HTH gntR-type domain-containing protein</fullName>
    </recommendedName>
</protein>
<evidence type="ECO:0000313" key="6">
    <source>
        <dbReference type="Proteomes" id="UP000054396"/>
    </source>
</evidence>
<keyword evidence="3" id="KW-0804">Transcription</keyword>
<proteinExistence type="predicted"/>
<dbReference type="STRING" id="1685382.AVJ23_14750"/>
<keyword evidence="1" id="KW-0805">Transcription regulation</keyword>
<evidence type="ECO:0000256" key="3">
    <source>
        <dbReference type="ARBA" id="ARBA00023163"/>
    </source>
</evidence>
<dbReference type="Gene3D" id="1.10.10.10">
    <property type="entry name" value="Winged helix-like DNA-binding domain superfamily/Winged helix DNA-binding domain"/>
    <property type="match status" value="1"/>
</dbReference>
<gene>
    <name evidence="5" type="ORF">AVJ23_14750</name>
</gene>
<evidence type="ECO:0000313" key="5">
    <source>
        <dbReference type="EMBL" id="KUF10001.1"/>
    </source>
</evidence>
<dbReference type="Proteomes" id="UP000054396">
    <property type="component" value="Unassembled WGS sequence"/>
</dbReference>
<dbReference type="InterPro" id="IPR036388">
    <property type="entry name" value="WH-like_DNA-bd_sf"/>
</dbReference>
<dbReference type="GO" id="GO:0003677">
    <property type="term" value="F:DNA binding"/>
    <property type="evidence" value="ECO:0007669"/>
    <property type="project" value="UniProtKB-KW"/>
</dbReference>
<dbReference type="EMBL" id="LPXO01000009">
    <property type="protein sequence ID" value="KUF10001.1"/>
    <property type="molecule type" value="Genomic_DNA"/>
</dbReference>
<organism evidence="5 6">
    <name type="scientific">Pseudoponticoccus marisrubri</name>
    <dbReference type="NCBI Taxonomy" id="1685382"/>
    <lineage>
        <taxon>Bacteria</taxon>
        <taxon>Pseudomonadati</taxon>
        <taxon>Pseudomonadota</taxon>
        <taxon>Alphaproteobacteria</taxon>
        <taxon>Rhodobacterales</taxon>
        <taxon>Roseobacteraceae</taxon>
        <taxon>Pseudoponticoccus</taxon>
    </lineage>
</organism>
<dbReference type="SMART" id="SM00345">
    <property type="entry name" value="HTH_GNTR"/>
    <property type="match status" value="1"/>
</dbReference>
<keyword evidence="2" id="KW-0238">DNA-binding</keyword>
<evidence type="ECO:0000256" key="2">
    <source>
        <dbReference type="ARBA" id="ARBA00023125"/>
    </source>
</evidence>
<evidence type="ECO:0000259" key="4">
    <source>
        <dbReference type="PROSITE" id="PS50949"/>
    </source>
</evidence>
<dbReference type="PANTHER" id="PTHR43537">
    <property type="entry name" value="TRANSCRIPTIONAL REGULATOR, GNTR FAMILY"/>
    <property type="match status" value="1"/>
</dbReference>
<name>A0A0W7WHC9_9RHOB</name>
<dbReference type="Pfam" id="PF07729">
    <property type="entry name" value="FCD"/>
    <property type="match status" value="1"/>
</dbReference>
<comment type="caution">
    <text evidence="5">The sequence shown here is derived from an EMBL/GenBank/DDBJ whole genome shotgun (WGS) entry which is preliminary data.</text>
</comment>
<dbReference type="SUPFAM" id="SSF48008">
    <property type="entry name" value="GntR ligand-binding domain-like"/>
    <property type="match status" value="1"/>
</dbReference>
<dbReference type="InterPro" id="IPR011711">
    <property type="entry name" value="GntR_C"/>
</dbReference>
<dbReference type="PROSITE" id="PS50949">
    <property type="entry name" value="HTH_GNTR"/>
    <property type="match status" value="1"/>
</dbReference>
<evidence type="ECO:0000256" key="1">
    <source>
        <dbReference type="ARBA" id="ARBA00023015"/>
    </source>
</evidence>
<dbReference type="Gene3D" id="1.20.120.530">
    <property type="entry name" value="GntR ligand-binding domain-like"/>
    <property type="match status" value="1"/>
</dbReference>
<dbReference type="PANTHER" id="PTHR43537:SF24">
    <property type="entry name" value="GLUCONATE OPERON TRANSCRIPTIONAL REPRESSOR"/>
    <property type="match status" value="1"/>
</dbReference>
<keyword evidence="6" id="KW-1185">Reference proteome</keyword>
<dbReference type="InterPro" id="IPR008920">
    <property type="entry name" value="TF_FadR/GntR_C"/>
</dbReference>
<dbReference type="InterPro" id="IPR036390">
    <property type="entry name" value="WH_DNA-bd_sf"/>
</dbReference>
<dbReference type="InterPro" id="IPR000524">
    <property type="entry name" value="Tscrpt_reg_HTH_GntR"/>
</dbReference>
<reference evidence="5 6" key="1">
    <citation type="submission" date="2015-12" db="EMBL/GenBank/DDBJ databases">
        <authorList>
            <person name="Shamseldin A."/>
            <person name="Moawad H."/>
            <person name="Abd El-Rahim W.M."/>
            <person name="Sadowsky M.J."/>
        </authorList>
    </citation>
    <scope>NUCLEOTIDE SEQUENCE [LARGE SCALE GENOMIC DNA]</scope>
    <source>
        <strain evidence="5 6">SJ5A-1</strain>
    </source>
</reference>
<feature type="domain" description="HTH gntR-type" evidence="4">
    <location>
        <begin position="1"/>
        <end position="63"/>
    </location>
</feature>
<dbReference type="GO" id="GO:0003700">
    <property type="term" value="F:DNA-binding transcription factor activity"/>
    <property type="evidence" value="ECO:0007669"/>
    <property type="project" value="InterPro"/>
</dbReference>